<dbReference type="AlphaFoldDB" id="A0A4Y2AR92"/>
<dbReference type="EMBL" id="BGPR01000028">
    <property type="protein sequence ID" value="GBL82218.1"/>
    <property type="molecule type" value="Genomic_DNA"/>
</dbReference>
<dbReference type="Proteomes" id="UP000499080">
    <property type="component" value="Unassembled WGS sequence"/>
</dbReference>
<organism evidence="1 2">
    <name type="scientific">Araneus ventricosus</name>
    <name type="common">Orbweaver spider</name>
    <name type="synonym">Epeira ventricosa</name>
    <dbReference type="NCBI Taxonomy" id="182803"/>
    <lineage>
        <taxon>Eukaryota</taxon>
        <taxon>Metazoa</taxon>
        <taxon>Ecdysozoa</taxon>
        <taxon>Arthropoda</taxon>
        <taxon>Chelicerata</taxon>
        <taxon>Arachnida</taxon>
        <taxon>Araneae</taxon>
        <taxon>Araneomorphae</taxon>
        <taxon>Entelegynae</taxon>
        <taxon>Araneoidea</taxon>
        <taxon>Araneidae</taxon>
        <taxon>Araneus</taxon>
    </lineage>
</organism>
<comment type="caution">
    <text evidence="1">The sequence shown here is derived from an EMBL/GenBank/DDBJ whole genome shotgun (WGS) entry which is preliminary data.</text>
</comment>
<protein>
    <submittedName>
        <fullName evidence="1">Uncharacterized protein</fullName>
    </submittedName>
</protein>
<evidence type="ECO:0000313" key="1">
    <source>
        <dbReference type="EMBL" id="GBL82218.1"/>
    </source>
</evidence>
<name>A0A4Y2AR92_ARAVE</name>
<sequence length="114" mass="13339">MSITKEQYRSPLDKPQRILRIKRLELQKDIIALRYHKTAFCIHGSSEDWSTGKNSDATAYIQSRPGTNGFLYFWTTKVSSECETISRRQRAHHFREKWCNGKPQELYKLAFVGG</sequence>
<keyword evidence="2" id="KW-1185">Reference proteome</keyword>
<accession>A0A4Y2AR92</accession>
<gene>
    <name evidence="1" type="ORF">AVEN_252405_1</name>
</gene>
<reference evidence="1 2" key="1">
    <citation type="journal article" date="2019" name="Sci. Rep.">
        <title>Orb-weaving spider Araneus ventricosus genome elucidates the spidroin gene catalogue.</title>
        <authorList>
            <person name="Kono N."/>
            <person name="Nakamura H."/>
            <person name="Ohtoshi R."/>
            <person name="Moran D.A.P."/>
            <person name="Shinohara A."/>
            <person name="Yoshida Y."/>
            <person name="Fujiwara M."/>
            <person name="Mori M."/>
            <person name="Tomita M."/>
            <person name="Arakawa K."/>
        </authorList>
    </citation>
    <scope>NUCLEOTIDE SEQUENCE [LARGE SCALE GENOMIC DNA]</scope>
</reference>
<evidence type="ECO:0000313" key="2">
    <source>
        <dbReference type="Proteomes" id="UP000499080"/>
    </source>
</evidence>
<proteinExistence type="predicted"/>